<evidence type="ECO:0000259" key="4">
    <source>
        <dbReference type="SMART" id="SM00796"/>
    </source>
</evidence>
<evidence type="ECO:0000313" key="5">
    <source>
        <dbReference type="EMBL" id="CEF54954.1"/>
    </source>
</evidence>
<evidence type="ECO:0000256" key="1">
    <source>
        <dbReference type="ARBA" id="ARBA00022741"/>
    </source>
</evidence>
<dbReference type="NCBIfam" id="TIGR00370">
    <property type="entry name" value="5-oxoprolinase subunit PxpB"/>
    <property type="match status" value="1"/>
</dbReference>
<dbReference type="PATRIC" id="fig|431306.5.peg.1082"/>
<organism evidence="5 6">
    <name type="scientific">Acetobacter ghanensis</name>
    <dbReference type="NCBI Taxonomy" id="431306"/>
    <lineage>
        <taxon>Bacteria</taxon>
        <taxon>Pseudomonadati</taxon>
        <taxon>Pseudomonadota</taxon>
        <taxon>Alphaproteobacteria</taxon>
        <taxon>Acetobacterales</taxon>
        <taxon>Acetobacteraceae</taxon>
        <taxon>Acetobacter</taxon>
    </lineage>
</organism>
<feature type="domain" description="Carboxyltransferase" evidence="4">
    <location>
        <begin position="39"/>
        <end position="237"/>
    </location>
</feature>
<dbReference type="SUPFAM" id="SSF160467">
    <property type="entry name" value="PH0987 N-terminal domain-like"/>
    <property type="match status" value="1"/>
</dbReference>
<sequence>MPINPACHFGVLAARFWSAIMVECGVQPSVLADGDGDQPVVSMIGTGAMLFEAPGDFTLACQRRIWALMDAAAARADVAEVMPGVTNLMLVFATPPECPAEVAAWLCRAWDTLPEKHIKGRQFDIGVRYGGELGHDLARVAEHTGFSPQDVISLHQEPVYTVCALGSVPGFGYLHGLDPRLATPRKSVPSLKMLAGTVTIGGPQAGISALTGPNGWNSIGFTDLEVFDPMRQPPALFAVGDTIRFYAESVEL</sequence>
<dbReference type="InterPro" id="IPR010016">
    <property type="entry name" value="PxpB"/>
</dbReference>
<evidence type="ECO:0000313" key="6">
    <source>
        <dbReference type="Proteomes" id="UP000068250"/>
    </source>
</evidence>
<dbReference type="GO" id="GO:0005524">
    <property type="term" value="F:ATP binding"/>
    <property type="evidence" value="ECO:0007669"/>
    <property type="project" value="UniProtKB-KW"/>
</dbReference>
<dbReference type="SMART" id="SM00796">
    <property type="entry name" value="AHS1"/>
    <property type="match status" value="1"/>
</dbReference>
<dbReference type="STRING" id="431306.AGA_1068"/>
<dbReference type="AlphaFoldDB" id="A0A0U5F5V2"/>
<name>A0A0U5F5V2_9PROT</name>
<keyword evidence="3" id="KW-0067">ATP-binding</keyword>
<dbReference type="InterPro" id="IPR029000">
    <property type="entry name" value="Cyclophilin-like_dom_sf"/>
</dbReference>
<evidence type="ECO:0000256" key="3">
    <source>
        <dbReference type="ARBA" id="ARBA00022840"/>
    </source>
</evidence>
<keyword evidence="2 5" id="KW-0378">Hydrolase</keyword>
<dbReference type="Pfam" id="PF02682">
    <property type="entry name" value="CT_C_D"/>
    <property type="match status" value="1"/>
</dbReference>
<accession>A0A0U5F5V2</accession>
<dbReference type="SUPFAM" id="SSF50891">
    <property type="entry name" value="Cyclophilin-like"/>
    <property type="match status" value="1"/>
</dbReference>
<dbReference type="GO" id="GO:0016787">
    <property type="term" value="F:hydrolase activity"/>
    <property type="evidence" value="ECO:0007669"/>
    <property type="project" value="UniProtKB-KW"/>
</dbReference>
<dbReference type="Gene3D" id="2.40.100.10">
    <property type="entry name" value="Cyclophilin-like"/>
    <property type="match status" value="1"/>
</dbReference>
<dbReference type="EMBL" id="LN609302">
    <property type="protein sequence ID" value="CEF54954.1"/>
    <property type="molecule type" value="Genomic_DNA"/>
</dbReference>
<dbReference type="PANTHER" id="PTHR34698">
    <property type="entry name" value="5-OXOPROLINASE SUBUNIT B"/>
    <property type="match status" value="1"/>
</dbReference>
<gene>
    <name evidence="5" type="ORF">AGA_1068</name>
</gene>
<proteinExistence type="predicted"/>
<dbReference type="InterPro" id="IPR003833">
    <property type="entry name" value="CT_C_D"/>
</dbReference>
<keyword evidence="1" id="KW-0547">Nucleotide-binding</keyword>
<protein>
    <submittedName>
        <fullName evidence="5">Allophanate hydrolase subunit 1</fullName>
    </submittedName>
</protein>
<dbReference type="PANTHER" id="PTHR34698:SF2">
    <property type="entry name" value="5-OXOPROLINASE SUBUNIT B"/>
    <property type="match status" value="1"/>
</dbReference>
<evidence type="ECO:0000256" key="2">
    <source>
        <dbReference type="ARBA" id="ARBA00022801"/>
    </source>
</evidence>
<reference evidence="6" key="1">
    <citation type="submission" date="2014-09" db="EMBL/GenBank/DDBJ databases">
        <authorList>
            <person name="Illeghems K.G."/>
        </authorList>
    </citation>
    <scope>NUCLEOTIDE SEQUENCE [LARGE SCALE GENOMIC DNA]</scope>
    <source>
        <strain evidence="6">LMG 23848T</strain>
    </source>
</reference>
<dbReference type="Proteomes" id="UP000068250">
    <property type="component" value="Chromosome I"/>
</dbReference>